<proteinExistence type="predicted"/>
<name>A0A7R8ZDY9_TIMDO</name>
<organism evidence="1">
    <name type="scientific">Timema douglasi</name>
    <name type="common">Walking stick</name>
    <dbReference type="NCBI Taxonomy" id="61478"/>
    <lineage>
        <taxon>Eukaryota</taxon>
        <taxon>Metazoa</taxon>
        <taxon>Ecdysozoa</taxon>
        <taxon>Arthropoda</taxon>
        <taxon>Hexapoda</taxon>
        <taxon>Insecta</taxon>
        <taxon>Pterygota</taxon>
        <taxon>Neoptera</taxon>
        <taxon>Polyneoptera</taxon>
        <taxon>Phasmatodea</taxon>
        <taxon>Timematodea</taxon>
        <taxon>Timematoidea</taxon>
        <taxon>Timematidae</taxon>
        <taxon>Timema</taxon>
    </lineage>
</organism>
<evidence type="ECO:0000313" key="1">
    <source>
        <dbReference type="EMBL" id="CAD7201823.1"/>
    </source>
</evidence>
<sequence length="524" mass="62391">MMADNKLQLFTTAVHEAYRVNTTRTHIQHDLQQKYPDLNLFIAQKREARRDWHTYRTTHHRTTYNRLRAQARRRVKDIRRDRWDTYVPEVALERDKLWRVTRQLRGHVEHGIVYESTETDEAITVVLEKQLKPNDEPQDHNFTKYVTRTVWDYLEGPNNTRAEVINLEEHTTTIKDLTSNKSPGHDYLTNEILKQMPWRERVRTVIRYSNRKSGLSLDEQSWRFCQSRDSESGNSRTSFVNEYLFCSSSFATDRTSAIGSSFAIDLRLSISQLLVYQLGKLTVQLVRKWTEYLDQRYFKKNPFKSRPVRELIALNKHPRMLQYRSTYHGHWDGHVINEPGSLPPSDDPKLRQGEFILPEVAYQDALPISYEKFKDLQQLKKFCREEARKFYSQLPKMVQGEKSKNKYYKKNEMRRESKAVQACEYNRLHRNYSGPMASLVLNHSFEKLPDQIMYPYAEPYDLQKHRRESKAVQACEYNRLHRNYSGPMASLVLNHSFEKLPDQIMYPYAEPYDLQKHVFSSCHF</sequence>
<reference evidence="1" key="1">
    <citation type="submission" date="2020-11" db="EMBL/GenBank/DDBJ databases">
        <authorList>
            <person name="Tran Van P."/>
        </authorList>
    </citation>
    <scope>NUCLEOTIDE SEQUENCE</scope>
</reference>
<dbReference type="EMBL" id="OA568722">
    <property type="protein sequence ID" value="CAD7201823.1"/>
    <property type="molecule type" value="Genomic_DNA"/>
</dbReference>
<accession>A0A7R8ZDY9</accession>
<dbReference type="AlphaFoldDB" id="A0A7R8ZDY9"/>
<gene>
    <name evidence="1" type="ORF">TDIB3V08_LOCUS8015</name>
</gene>
<protein>
    <submittedName>
        <fullName evidence="1">Uncharacterized protein</fullName>
    </submittedName>
</protein>